<sequence>MDWGNRAGDSNPGHSASPYARVEDLHADVVANMRYMRWQNNIKNDLARGDEHIFVFVMHPVHYEDLFQIDLIEAEAEASREDDQSSDGISSDGSKVSRKRKPWWLIHWDRILAKFLLFLTVAVQYWSQGAVLIITTPGLPELIITRPAGQSAADASGIY</sequence>
<comment type="caution">
    <text evidence="1">The sequence shown here is derived from an EMBL/GenBank/DDBJ whole genome shotgun (WGS) entry which is preliminary data.</text>
</comment>
<protein>
    <submittedName>
        <fullName evidence="1">Uncharacterized protein</fullName>
    </submittedName>
</protein>
<name>A0ACB8SEK5_9AGAM</name>
<evidence type="ECO:0000313" key="1">
    <source>
        <dbReference type="EMBL" id="KAI0054697.1"/>
    </source>
</evidence>
<reference evidence="1" key="2">
    <citation type="journal article" date="2022" name="New Phytol.">
        <title>Evolutionary transition to the ectomycorrhizal habit in the genomes of a hyperdiverse lineage of mushroom-forming fungi.</title>
        <authorList>
            <person name="Looney B."/>
            <person name="Miyauchi S."/>
            <person name="Morin E."/>
            <person name="Drula E."/>
            <person name="Courty P.E."/>
            <person name="Kohler A."/>
            <person name="Kuo A."/>
            <person name="LaButti K."/>
            <person name="Pangilinan J."/>
            <person name="Lipzen A."/>
            <person name="Riley R."/>
            <person name="Andreopoulos W."/>
            <person name="He G."/>
            <person name="Johnson J."/>
            <person name="Nolan M."/>
            <person name="Tritt A."/>
            <person name="Barry K.W."/>
            <person name="Grigoriev I.V."/>
            <person name="Nagy L.G."/>
            <person name="Hibbett D."/>
            <person name="Henrissat B."/>
            <person name="Matheny P.B."/>
            <person name="Labbe J."/>
            <person name="Martin F.M."/>
        </authorList>
    </citation>
    <scope>NUCLEOTIDE SEQUENCE</scope>
    <source>
        <strain evidence="1">HHB10654</strain>
    </source>
</reference>
<gene>
    <name evidence="1" type="ORF">BV25DRAFT_1843481</name>
</gene>
<dbReference type="Proteomes" id="UP000814140">
    <property type="component" value="Unassembled WGS sequence"/>
</dbReference>
<dbReference type="EMBL" id="MU277362">
    <property type="protein sequence ID" value="KAI0054697.1"/>
    <property type="molecule type" value="Genomic_DNA"/>
</dbReference>
<reference evidence="1" key="1">
    <citation type="submission" date="2021-03" db="EMBL/GenBank/DDBJ databases">
        <authorList>
            <consortium name="DOE Joint Genome Institute"/>
            <person name="Ahrendt S."/>
            <person name="Looney B.P."/>
            <person name="Miyauchi S."/>
            <person name="Morin E."/>
            <person name="Drula E."/>
            <person name="Courty P.E."/>
            <person name="Chicoki N."/>
            <person name="Fauchery L."/>
            <person name="Kohler A."/>
            <person name="Kuo A."/>
            <person name="Labutti K."/>
            <person name="Pangilinan J."/>
            <person name="Lipzen A."/>
            <person name="Riley R."/>
            <person name="Andreopoulos W."/>
            <person name="He G."/>
            <person name="Johnson J."/>
            <person name="Barry K.W."/>
            <person name="Grigoriev I.V."/>
            <person name="Nagy L."/>
            <person name="Hibbett D."/>
            <person name="Henrissat B."/>
            <person name="Matheny P.B."/>
            <person name="Labbe J."/>
            <person name="Martin F."/>
        </authorList>
    </citation>
    <scope>NUCLEOTIDE SEQUENCE</scope>
    <source>
        <strain evidence="1">HHB10654</strain>
    </source>
</reference>
<proteinExistence type="predicted"/>
<keyword evidence="2" id="KW-1185">Reference proteome</keyword>
<accession>A0ACB8SEK5</accession>
<organism evidence="1 2">
    <name type="scientific">Artomyces pyxidatus</name>
    <dbReference type="NCBI Taxonomy" id="48021"/>
    <lineage>
        <taxon>Eukaryota</taxon>
        <taxon>Fungi</taxon>
        <taxon>Dikarya</taxon>
        <taxon>Basidiomycota</taxon>
        <taxon>Agaricomycotina</taxon>
        <taxon>Agaricomycetes</taxon>
        <taxon>Russulales</taxon>
        <taxon>Auriscalpiaceae</taxon>
        <taxon>Artomyces</taxon>
    </lineage>
</organism>
<evidence type="ECO:0000313" key="2">
    <source>
        <dbReference type="Proteomes" id="UP000814140"/>
    </source>
</evidence>